<dbReference type="PROSITE" id="PS51257">
    <property type="entry name" value="PROKAR_LIPOPROTEIN"/>
    <property type="match status" value="1"/>
</dbReference>
<evidence type="ECO:0000313" key="3">
    <source>
        <dbReference type="Proteomes" id="UP000633263"/>
    </source>
</evidence>
<evidence type="ECO:0000313" key="2">
    <source>
        <dbReference type="EMBL" id="GGI89186.1"/>
    </source>
</evidence>
<feature type="transmembrane region" description="Helical" evidence="1">
    <location>
        <begin position="401"/>
        <end position="420"/>
    </location>
</feature>
<feature type="transmembrane region" description="Helical" evidence="1">
    <location>
        <begin position="432"/>
        <end position="451"/>
    </location>
</feature>
<proteinExistence type="predicted"/>
<dbReference type="PANTHER" id="PTHR34219">
    <property type="entry name" value="IRON-REGULATED INNER MEMBRANE PROTEIN-RELATED"/>
    <property type="match status" value="1"/>
</dbReference>
<feature type="transmembrane region" description="Helical" evidence="1">
    <location>
        <begin position="463"/>
        <end position="483"/>
    </location>
</feature>
<gene>
    <name evidence="2" type="ORF">GCM10009083_01940</name>
</gene>
<protein>
    <recommendedName>
        <fullName evidence="4">PepSY domain-containing protein</fullName>
    </recommendedName>
</protein>
<dbReference type="InterPro" id="IPR005625">
    <property type="entry name" value="PepSY-ass_TM"/>
</dbReference>
<feature type="transmembrane region" description="Helical" evidence="1">
    <location>
        <begin position="333"/>
        <end position="354"/>
    </location>
</feature>
<feature type="transmembrane region" description="Helical" evidence="1">
    <location>
        <begin position="12"/>
        <end position="34"/>
    </location>
</feature>
<feature type="transmembrane region" description="Helical" evidence="1">
    <location>
        <begin position="182"/>
        <end position="204"/>
    </location>
</feature>
<evidence type="ECO:0008006" key="4">
    <source>
        <dbReference type="Google" id="ProtNLM"/>
    </source>
</evidence>
<dbReference type="Pfam" id="PF03929">
    <property type="entry name" value="PepSY_TM"/>
    <property type="match status" value="1"/>
</dbReference>
<name>A0ABQ2CH04_9GAMM</name>
<keyword evidence="1" id="KW-0472">Membrane</keyword>
<sequence length="504" mass="54715">MTLRQSMAGLHTWGGLLPSWLLFVIIFTGTVACFDKELEHWMRPPLHEPGREAVMGADDISRWVSTHISAPLHAYWIHGPTDRAPYWHLGWEEDGSGKRGKVMFNPASGQPLPETLGGEFFFTLHYNLHAGQIGMYIVGLTGMFMLVALVSGTIIHRRIFKDFFTLRPHASGQRAWLDAHNLFGVVGLPFHLVLAYTGVAVFVASYMPAGALVAYDGDPLAFYTEAQGGFHRNEMDQPAGTPVSIDGLVTEAGNHWQTGDIGWIVVEHPEDASSVVSIRRLDPSRIGSPQDTLSYDAFTGELLNEQQAPAAYRAYIWMIGLHMAQFGGQLVRILYGLLGLAGCMMLVAGNNVWLRKRASNPSPGMALVRALNTSVFFGLPIASVALLWANRLIPADLPARASVEAGCFIAAWLAIALVALVTRHARPAQTRVLTGVLGLLALGLPVVNYFTTSHGHLLMTPRHAPTLAAVDLVLLAMGIICVWRAGKGRSAAVSPLPTSSQEPA</sequence>
<feature type="transmembrane region" description="Helical" evidence="1">
    <location>
        <begin position="366"/>
        <end position="389"/>
    </location>
</feature>
<keyword evidence="3" id="KW-1185">Reference proteome</keyword>
<dbReference type="RefSeq" id="WP_188634738.1">
    <property type="nucleotide sequence ID" value="NZ_BMNN01000001.1"/>
</dbReference>
<keyword evidence="1" id="KW-0812">Transmembrane</keyword>
<comment type="caution">
    <text evidence="2">The sequence shown here is derived from an EMBL/GenBank/DDBJ whole genome shotgun (WGS) entry which is preliminary data.</text>
</comment>
<organism evidence="2 3">
    <name type="scientific">Halopseudomonas pertucinogena</name>
    <dbReference type="NCBI Taxonomy" id="86175"/>
    <lineage>
        <taxon>Bacteria</taxon>
        <taxon>Pseudomonadati</taxon>
        <taxon>Pseudomonadota</taxon>
        <taxon>Gammaproteobacteria</taxon>
        <taxon>Pseudomonadales</taxon>
        <taxon>Pseudomonadaceae</taxon>
        <taxon>Halopseudomonas</taxon>
    </lineage>
</organism>
<dbReference type="PANTHER" id="PTHR34219:SF4">
    <property type="entry name" value="PEPSY DOMAIN-CONTAINING PROTEIN"/>
    <property type="match status" value="1"/>
</dbReference>
<reference evidence="3" key="1">
    <citation type="journal article" date="2019" name="Int. J. Syst. Evol. Microbiol.">
        <title>The Global Catalogue of Microorganisms (GCM) 10K type strain sequencing project: providing services to taxonomists for standard genome sequencing and annotation.</title>
        <authorList>
            <consortium name="The Broad Institute Genomics Platform"/>
            <consortium name="The Broad Institute Genome Sequencing Center for Infectious Disease"/>
            <person name="Wu L."/>
            <person name="Ma J."/>
        </authorList>
    </citation>
    <scope>NUCLEOTIDE SEQUENCE [LARGE SCALE GENOMIC DNA]</scope>
    <source>
        <strain evidence="3">JCM 11590</strain>
    </source>
</reference>
<accession>A0ABQ2CH04</accession>
<feature type="transmembrane region" description="Helical" evidence="1">
    <location>
        <begin position="133"/>
        <end position="155"/>
    </location>
</feature>
<keyword evidence="1" id="KW-1133">Transmembrane helix</keyword>
<dbReference type="EMBL" id="BMNN01000001">
    <property type="protein sequence ID" value="GGI89186.1"/>
    <property type="molecule type" value="Genomic_DNA"/>
</dbReference>
<dbReference type="Proteomes" id="UP000633263">
    <property type="component" value="Unassembled WGS sequence"/>
</dbReference>
<evidence type="ECO:0000256" key="1">
    <source>
        <dbReference type="SAM" id="Phobius"/>
    </source>
</evidence>